<keyword evidence="3" id="KW-0963">Cytoplasm</keyword>
<evidence type="ECO:0000256" key="4">
    <source>
        <dbReference type="ARBA" id="ARBA00023203"/>
    </source>
</evidence>
<proteinExistence type="inferred from homology"/>
<dbReference type="PANTHER" id="PTHR10551">
    <property type="entry name" value="FASCIN"/>
    <property type="match status" value="1"/>
</dbReference>
<dbReference type="EMBL" id="JAUSWG010000013">
    <property type="protein sequence ID" value="MDQ0557720.1"/>
    <property type="molecule type" value="Genomic_DNA"/>
</dbReference>
<dbReference type="RefSeq" id="WP_307509136.1">
    <property type="nucleotide sequence ID" value="NZ_BAAACE010000028.1"/>
</dbReference>
<dbReference type="Pfam" id="PF06268">
    <property type="entry name" value="Fascin"/>
    <property type="match status" value="1"/>
</dbReference>
<keyword evidence="5" id="KW-0206">Cytoskeleton</keyword>
<dbReference type="InterPro" id="IPR022768">
    <property type="entry name" value="Fascin-like_dom"/>
</dbReference>
<dbReference type="Gene3D" id="2.80.10.50">
    <property type="match status" value="2"/>
</dbReference>
<comment type="subcellular location">
    <subcellularLocation>
        <location evidence="1">Cytoplasm</location>
        <location evidence="1">Cytoskeleton</location>
    </subcellularLocation>
</comment>
<dbReference type="SUPFAM" id="SSF50405">
    <property type="entry name" value="Actin-crosslinking proteins"/>
    <property type="match status" value="2"/>
</dbReference>
<protein>
    <recommendedName>
        <fullName evidence="6">Fascin-like domain-containing protein</fullName>
    </recommendedName>
</protein>
<evidence type="ECO:0000313" key="8">
    <source>
        <dbReference type="Proteomes" id="UP001232584"/>
    </source>
</evidence>
<evidence type="ECO:0000256" key="1">
    <source>
        <dbReference type="ARBA" id="ARBA00004245"/>
    </source>
</evidence>
<dbReference type="InterPro" id="IPR008999">
    <property type="entry name" value="Actin-crosslinking"/>
</dbReference>
<dbReference type="Proteomes" id="UP001232584">
    <property type="component" value="Unassembled WGS sequence"/>
</dbReference>
<gene>
    <name evidence="7" type="ORF">QOZ92_002855</name>
</gene>
<sequence length="297" mass="33966">MKENNIHWMYFKYLYKRGTISKDTYEKAIRDLNNGRNKLVTIKSSFNDKYVSVNGEGGRLVANQDVIQLSDRFILNDLGSGNVLIQTQEGYYVKIDTDSDFLLASVSEKYNATIFTLIPINNKEVALKSDNGYYVKVEENGYLIANDLIQNEKNCFKIKEVTKIEYTDIVMISLSEERFVTAIDGGGSYLCATEFNQSEHEEFTILQFLDNNAIIQTQKGYYVRIGEGEVLIADTRKIEEASLFKGENIGNFVRILKTLDGYIVRVRDIDKYLVADSKEITESSKFNIYKSIRPGVK</sequence>
<reference evidence="7 8" key="1">
    <citation type="submission" date="2023-07" db="EMBL/GenBank/DDBJ databases">
        <title>Genomic Encyclopedia of Type Strains, Phase IV (KMG-IV): sequencing the most valuable type-strain genomes for metagenomic binning, comparative biology and taxonomic classification.</title>
        <authorList>
            <person name="Goeker M."/>
        </authorList>
    </citation>
    <scope>NUCLEOTIDE SEQUENCE [LARGE SCALE GENOMIC DNA]</scope>
    <source>
        <strain evidence="7 8">DSM 15049</strain>
    </source>
</reference>
<organism evidence="7 8">
    <name type="scientific">Paraclostridium ghonii</name>
    <dbReference type="NCBI Taxonomy" id="29358"/>
    <lineage>
        <taxon>Bacteria</taxon>
        <taxon>Bacillati</taxon>
        <taxon>Bacillota</taxon>
        <taxon>Clostridia</taxon>
        <taxon>Peptostreptococcales</taxon>
        <taxon>Peptostreptococcaceae</taxon>
        <taxon>Paraclostridium</taxon>
    </lineage>
</organism>
<dbReference type="InterPro" id="IPR010431">
    <property type="entry name" value="Fascin"/>
</dbReference>
<feature type="domain" description="Fascin-like" evidence="6">
    <location>
        <begin position="50"/>
        <end position="156"/>
    </location>
</feature>
<accession>A0ABU0N3L9</accession>
<comment type="caution">
    <text evidence="7">The sequence shown here is derived from an EMBL/GenBank/DDBJ whole genome shotgun (WGS) entry which is preliminary data.</text>
</comment>
<evidence type="ECO:0000313" key="7">
    <source>
        <dbReference type="EMBL" id="MDQ0557720.1"/>
    </source>
</evidence>
<keyword evidence="8" id="KW-1185">Reference proteome</keyword>
<evidence type="ECO:0000256" key="2">
    <source>
        <dbReference type="ARBA" id="ARBA00007415"/>
    </source>
</evidence>
<keyword evidence="4" id="KW-0009">Actin-binding</keyword>
<name>A0ABU0N3L9_9FIRM</name>
<evidence type="ECO:0000259" key="6">
    <source>
        <dbReference type="Pfam" id="PF06268"/>
    </source>
</evidence>
<dbReference type="CDD" id="cd00257">
    <property type="entry name" value="beta-trefoil_FSCN-like"/>
    <property type="match status" value="2"/>
</dbReference>
<evidence type="ECO:0000256" key="3">
    <source>
        <dbReference type="ARBA" id="ARBA00022490"/>
    </source>
</evidence>
<dbReference type="PANTHER" id="PTHR10551:SF9">
    <property type="entry name" value="FASCIN-2"/>
    <property type="match status" value="1"/>
</dbReference>
<comment type="similarity">
    <text evidence="2">Belongs to the fascin family.</text>
</comment>
<evidence type="ECO:0000256" key="5">
    <source>
        <dbReference type="ARBA" id="ARBA00023212"/>
    </source>
</evidence>